<dbReference type="EMBL" id="JARKIK010000035">
    <property type="protein sequence ID" value="KAK8739840.1"/>
    <property type="molecule type" value="Genomic_DNA"/>
</dbReference>
<sequence>HGGPTGTRELPDAYGAPKPNDIIIGGGYDSPTGSLPAPTGHHPVPTGHHSAPTEHHPAPTAPRHAPTGPQGFPTGSDSGSEASSYVSYDPSVTGHCKHKHNLFSKTLQDTVLKW</sequence>
<reference evidence="2 3" key="1">
    <citation type="journal article" date="2024" name="BMC Genomics">
        <title>Genome assembly of redclaw crayfish (Cherax quadricarinatus) provides insights into its immune adaptation and hypoxia tolerance.</title>
        <authorList>
            <person name="Liu Z."/>
            <person name="Zheng J."/>
            <person name="Li H."/>
            <person name="Fang K."/>
            <person name="Wang S."/>
            <person name="He J."/>
            <person name="Zhou D."/>
            <person name="Weng S."/>
            <person name="Chi M."/>
            <person name="Gu Z."/>
            <person name="He J."/>
            <person name="Li F."/>
            <person name="Wang M."/>
        </authorList>
    </citation>
    <scope>NUCLEOTIDE SEQUENCE [LARGE SCALE GENOMIC DNA]</scope>
    <source>
        <strain evidence="2">ZL_2023a</strain>
    </source>
</reference>
<feature type="non-terminal residue" evidence="2">
    <location>
        <position position="114"/>
    </location>
</feature>
<feature type="compositionally biased region" description="Polar residues" evidence="1">
    <location>
        <begin position="73"/>
        <end position="86"/>
    </location>
</feature>
<dbReference type="AlphaFoldDB" id="A0AAW0XJK4"/>
<evidence type="ECO:0000313" key="3">
    <source>
        <dbReference type="Proteomes" id="UP001445076"/>
    </source>
</evidence>
<feature type="non-terminal residue" evidence="2">
    <location>
        <position position="1"/>
    </location>
</feature>
<feature type="region of interest" description="Disordered" evidence="1">
    <location>
        <begin position="1"/>
        <end position="94"/>
    </location>
</feature>
<evidence type="ECO:0000313" key="2">
    <source>
        <dbReference type="EMBL" id="KAK8739840.1"/>
    </source>
</evidence>
<organism evidence="2 3">
    <name type="scientific">Cherax quadricarinatus</name>
    <name type="common">Australian red claw crayfish</name>
    <dbReference type="NCBI Taxonomy" id="27406"/>
    <lineage>
        <taxon>Eukaryota</taxon>
        <taxon>Metazoa</taxon>
        <taxon>Ecdysozoa</taxon>
        <taxon>Arthropoda</taxon>
        <taxon>Crustacea</taxon>
        <taxon>Multicrustacea</taxon>
        <taxon>Malacostraca</taxon>
        <taxon>Eumalacostraca</taxon>
        <taxon>Eucarida</taxon>
        <taxon>Decapoda</taxon>
        <taxon>Pleocyemata</taxon>
        <taxon>Astacidea</taxon>
        <taxon>Parastacoidea</taxon>
        <taxon>Parastacidae</taxon>
        <taxon>Cherax</taxon>
    </lineage>
</organism>
<feature type="compositionally biased region" description="Low complexity" evidence="1">
    <location>
        <begin position="36"/>
        <end position="50"/>
    </location>
</feature>
<evidence type="ECO:0000256" key="1">
    <source>
        <dbReference type="SAM" id="MobiDB-lite"/>
    </source>
</evidence>
<accession>A0AAW0XJK4</accession>
<comment type="caution">
    <text evidence="2">The sequence shown here is derived from an EMBL/GenBank/DDBJ whole genome shotgun (WGS) entry which is preliminary data.</text>
</comment>
<protein>
    <submittedName>
        <fullName evidence="2">Uncharacterized protein</fullName>
    </submittedName>
</protein>
<keyword evidence="3" id="KW-1185">Reference proteome</keyword>
<gene>
    <name evidence="2" type="ORF">OTU49_003222</name>
</gene>
<name>A0AAW0XJK4_CHEQU</name>
<proteinExistence type="predicted"/>
<dbReference type="Proteomes" id="UP001445076">
    <property type="component" value="Unassembled WGS sequence"/>
</dbReference>